<accession>A0A2M4CAY0</accession>
<reference evidence="1" key="1">
    <citation type="submission" date="2018-01" db="EMBL/GenBank/DDBJ databases">
        <title>An insight into the sialome of Amazonian anophelines.</title>
        <authorList>
            <person name="Ribeiro J.M."/>
            <person name="Scarpassa V."/>
            <person name="Calvo E."/>
        </authorList>
    </citation>
    <scope>NUCLEOTIDE SEQUENCE</scope>
    <source>
        <tissue evidence="1">Salivary glands</tissue>
    </source>
</reference>
<dbReference type="AlphaFoldDB" id="A0A2M4CAY0"/>
<protein>
    <submittedName>
        <fullName evidence="1">Putative secreted protein</fullName>
    </submittedName>
</protein>
<name>A0A2M4CAY0_9DIPT</name>
<proteinExistence type="predicted"/>
<organism evidence="1">
    <name type="scientific">Anopheles marajoara</name>
    <dbReference type="NCBI Taxonomy" id="58244"/>
    <lineage>
        <taxon>Eukaryota</taxon>
        <taxon>Metazoa</taxon>
        <taxon>Ecdysozoa</taxon>
        <taxon>Arthropoda</taxon>
        <taxon>Hexapoda</taxon>
        <taxon>Insecta</taxon>
        <taxon>Pterygota</taxon>
        <taxon>Neoptera</taxon>
        <taxon>Endopterygota</taxon>
        <taxon>Diptera</taxon>
        <taxon>Nematocera</taxon>
        <taxon>Culicoidea</taxon>
        <taxon>Culicidae</taxon>
        <taxon>Anophelinae</taxon>
        <taxon>Anopheles</taxon>
    </lineage>
</organism>
<sequence>MRCFAIAPLFVWFKSSSRTMESNLFPCRFGSISCNNPRGDICQCPNMLTPRRANYCFLDDSKLLHFSGFKSTESITIYCNQKT</sequence>
<evidence type="ECO:0000313" key="1">
    <source>
        <dbReference type="EMBL" id="MBW62477.1"/>
    </source>
</evidence>
<dbReference type="EMBL" id="GGFJ01013336">
    <property type="protein sequence ID" value="MBW62477.1"/>
    <property type="molecule type" value="Transcribed_RNA"/>
</dbReference>